<feature type="compositionally biased region" description="Acidic residues" evidence="1">
    <location>
        <begin position="149"/>
        <end position="158"/>
    </location>
</feature>
<proteinExistence type="predicted"/>
<dbReference type="EMBL" id="CAACVR010000037">
    <property type="protein sequence ID" value="VEU23232.1"/>
    <property type="molecule type" value="Genomic_DNA"/>
</dbReference>
<gene>
    <name evidence="4" type="ORF">BRENAR_LOCUS3963</name>
</gene>
<feature type="compositionally biased region" description="Basic and acidic residues" evidence="1">
    <location>
        <begin position="397"/>
        <end position="411"/>
    </location>
</feature>
<dbReference type="InterPro" id="IPR003877">
    <property type="entry name" value="SPRY_dom"/>
</dbReference>
<feature type="compositionally biased region" description="Basic residues" evidence="1">
    <location>
        <begin position="623"/>
        <end position="642"/>
    </location>
</feature>
<dbReference type="InterPro" id="IPR043136">
    <property type="entry name" value="B30.2/SPRY_sf"/>
</dbReference>
<dbReference type="InParanoid" id="A0A448YQN9"/>
<feature type="transmembrane region" description="Helical" evidence="2">
    <location>
        <begin position="12"/>
        <end position="38"/>
    </location>
</feature>
<dbReference type="OrthoDB" id="258495at2759"/>
<protein>
    <submittedName>
        <fullName evidence="4">DEKNAAC104345</fullName>
    </submittedName>
</protein>
<organism evidence="4 5">
    <name type="scientific">Brettanomyces naardenensis</name>
    <name type="common">Yeast</name>
    <dbReference type="NCBI Taxonomy" id="13370"/>
    <lineage>
        <taxon>Eukaryota</taxon>
        <taxon>Fungi</taxon>
        <taxon>Dikarya</taxon>
        <taxon>Ascomycota</taxon>
        <taxon>Saccharomycotina</taxon>
        <taxon>Pichiomycetes</taxon>
        <taxon>Pichiales</taxon>
        <taxon>Pichiaceae</taxon>
        <taxon>Brettanomyces</taxon>
    </lineage>
</organism>
<feature type="compositionally biased region" description="Acidic residues" evidence="1">
    <location>
        <begin position="483"/>
        <end position="496"/>
    </location>
</feature>
<feature type="compositionally biased region" description="Polar residues" evidence="1">
    <location>
        <begin position="515"/>
        <end position="524"/>
    </location>
</feature>
<feature type="domain" description="B30.2/SPRY" evidence="3">
    <location>
        <begin position="155"/>
        <end position="361"/>
    </location>
</feature>
<keyword evidence="2" id="KW-0812">Transmembrane</keyword>
<dbReference type="InterPro" id="IPR013320">
    <property type="entry name" value="ConA-like_dom_sf"/>
</dbReference>
<sequence>MAEPPGMDNSQLMYLIVFSTLITLMLITSFFFLVYVIFFRESLLLPYEDESACIPEPLQYAEINYDCKELYDSLSATEKVRFKLARKFYEFYRPVLNYVSFLSYDEVDATYLLIRDRGIRSFYFESYQDQLGDLVQFIEDEERQSSGEGQDEEQEEGDEVRHEPHSSSATEHTPLIVTPSKPYWSTSPSHDYRLLKFTKVPFTVHELTEVSFLTSQMSSARMNLPLPYKNRKNDTIYFETKLFEFNPNTTTIAIGLVTKPYPNFQLPGMSPYSVAVQTDGTISMNNMPFINDGDHPVVLPQLLEGDVIGLGYRSITGAVFVTHNGKSVLEIIKHLRVELYPCIGSVGGPCKVSVNLGQLGFVFIEANVKKLGFCENQNEGSIGAPPKYSTTSLSKDPLLDKGEELPPRYPEDEQTFFGPKSLLEKPREGSAGAGLIGSSSRDQEKEYKKESQLAVPEISRSPTPASAPPSYKSDEKKASEEGAQPEESEERLEESTEVNSSALMDATEYERMVNNFRSPTSTPPILTGLEGKVRNKRLEEVGETGTKATGALSRETSATSAAVTSAPAENTASATATSAEHTASATSAPADSGVATTSRSTTPTNVTPPNSSVSPSSDETHAHKTRKRKNKNRRKRKNRTTF</sequence>
<dbReference type="AlphaFoldDB" id="A0A448YQN9"/>
<evidence type="ECO:0000313" key="5">
    <source>
        <dbReference type="Proteomes" id="UP000290900"/>
    </source>
</evidence>
<dbReference type="InterPro" id="IPR001870">
    <property type="entry name" value="B30.2/SPRY"/>
</dbReference>
<feature type="compositionally biased region" description="Low complexity" evidence="1">
    <location>
        <begin position="556"/>
        <end position="617"/>
    </location>
</feature>
<name>A0A448YQN9_BRENA</name>
<evidence type="ECO:0000256" key="1">
    <source>
        <dbReference type="SAM" id="MobiDB-lite"/>
    </source>
</evidence>
<dbReference type="Pfam" id="PF00622">
    <property type="entry name" value="SPRY"/>
    <property type="match status" value="1"/>
</dbReference>
<dbReference type="Gene3D" id="2.60.120.920">
    <property type="match status" value="1"/>
</dbReference>
<evidence type="ECO:0000256" key="2">
    <source>
        <dbReference type="SAM" id="Phobius"/>
    </source>
</evidence>
<dbReference type="Proteomes" id="UP000290900">
    <property type="component" value="Unassembled WGS sequence"/>
</dbReference>
<dbReference type="PROSITE" id="PS50188">
    <property type="entry name" value="B302_SPRY"/>
    <property type="match status" value="1"/>
</dbReference>
<reference evidence="4 5" key="1">
    <citation type="submission" date="2018-12" db="EMBL/GenBank/DDBJ databases">
        <authorList>
            <person name="Tiukova I."/>
            <person name="Dainat J."/>
        </authorList>
    </citation>
    <scope>NUCLEOTIDE SEQUENCE [LARGE SCALE GENOMIC DNA]</scope>
</reference>
<feature type="region of interest" description="Disordered" evidence="1">
    <location>
        <begin position="142"/>
        <end position="181"/>
    </location>
</feature>
<dbReference type="STRING" id="13370.A0A448YQN9"/>
<evidence type="ECO:0000259" key="3">
    <source>
        <dbReference type="PROSITE" id="PS50188"/>
    </source>
</evidence>
<keyword evidence="2" id="KW-0472">Membrane</keyword>
<keyword evidence="5" id="KW-1185">Reference proteome</keyword>
<feature type="compositionally biased region" description="Basic and acidic residues" evidence="1">
    <location>
        <begin position="531"/>
        <end position="540"/>
    </location>
</feature>
<feature type="compositionally biased region" description="Basic and acidic residues" evidence="1">
    <location>
        <begin position="441"/>
        <end position="451"/>
    </location>
</feature>
<accession>A0A448YQN9</accession>
<dbReference type="SMART" id="SM00449">
    <property type="entry name" value="SPRY"/>
    <property type="match status" value="1"/>
</dbReference>
<keyword evidence="2" id="KW-1133">Transmembrane helix</keyword>
<dbReference type="SUPFAM" id="SSF49899">
    <property type="entry name" value="Concanavalin A-like lectins/glucanases"/>
    <property type="match status" value="1"/>
</dbReference>
<feature type="region of interest" description="Disordered" evidence="1">
    <location>
        <begin position="381"/>
        <end position="642"/>
    </location>
</feature>
<evidence type="ECO:0000313" key="4">
    <source>
        <dbReference type="EMBL" id="VEU23232.1"/>
    </source>
</evidence>
<feature type="compositionally biased region" description="Low complexity" evidence="1">
    <location>
        <begin position="459"/>
        <end position="470"/>
    </location>
</feature>